<proteinExistence type="predicted"/>
<name>A0A3M9Y347_9PEZI</name>
<dbReference type="PANTHER" id="PTHR10039:SF14">
    <property type="entry name" value="NACHT DOMAIN-CONTAINING PROTEIN"/>
    <property type="match status" value="1"/>
</dbReference>
<dbReference type="Pfam" id="PF17107">
    <property type="entry name" value="SesA"/>
    <property type="match status" value="1"/>
</dbReference>
<dbReference type="InterPro" id="IPR027417">
    <property type="entry name" value="P-loop_NTPase"/>
</dbReference>
<accession>A0A3M9Y347</accession>
<dbReference type="PANTHER" id="PTHR10039">
    <property type="entry name" value="AMELOGENIN"/>
    <property type="match status" value="1"/>
</dbReference>
<evidence type="ECO:0000256" key="1">
    <source>
        <dbReference type="ARBA" id="ARBA00022737"/>
    </source>
</evidence>
<dbReference type="EMBL" id="RBVV01000136">
    <property type="protein sequence ID" value="RNJ53560.1"/>
    <property type="molecule type" value="Genomic_DNA"/>
</dbReference>
<feature type="domain" description="NACHT" evidence="2">
    <location>
        <begin position="270"/>
        <end position="414"/>
    </location>
</feature>
<dbReference type="Gene3D" id="3.40.50.300">
    <property type="entry name" value="P-loop containing nucleotide triphosphate hydrolases"/>
    <property type="match status" value="1"/>
</dbReference>
<dbReference type="AlphaFoldDB" id="A0A3M9Y347"/>
<gene>
    <name evidence="3" type="ORF">D7B24_001713</name>
</gene>
<organism evidence="3 4">
    <name type="scientific">Verticillium nonalfalfae</name>
    <dbReference type="NCBI Taxonomy" id="1051616"/>
    <lineage>
        <taxon>Eukaryota</taxon>
        <taxon>Fungi</taxon>
        <taxon>Dikarya</taxon>
        <taxon>Ascomycota</taxon>
        <taxon>Pezizomycotina</taxon>
        <taxon>Sordariomycetes</taxon>
        <taxon>Hypocreomycetidae</taxon>
        <taxon>Glomerellales</taxon>
        <taxon>Plectosphaerellaceae</taxon>
        <taxon>Verticillium</taxon>
    </lineage>
</organism>
<keyword evidence="1" id="KW-0677">Repeat</keyword>
<protein>
    <recommendedName>
        <fullName evidence="2">NACHT domain-containing protein</fullName>
    </recommendedName>
</protein>
<dbReference type="InterPro" id="IPR056884">
    <property type="entry name" value="NPHP3-like_N"/>
</dbReference>
<keyword evidence="4" id="KW-1185">Reference proteome</keyword>
<dbReference type="PROSITE" id="PS50837">
    <property type="entry name" value="NACHT"/>
    <property type="match status" value="1"/>
</dbReference>
<dbReference type="STRING" id="1051616.A0A3M9Y347"/>
<dbReference type="InterPro" id="IPR007111">
    <property type="entry name" value="NACHT_NTPase"/>
</dbReference>
<comment type="caution">
    <text evidence="3">The sequence shown here is derived from an EMBL/GenBank/DDBJ whole genome shotgun (WGS) entry which is preliminary data.</text>
</comment>
<sequence>MDPASLVGLIGSIVSIVDATSTATHKLLKSAKLPDAFKQVEKHLPLVKQTLEDARRTIDKSITEKQRIEIQDVLHDCNSKARELDRIFKDLGMKCNQVGGEKSWDTIRGWYRHILQGAKGHRVEALMNDIMGSLIKLGTLSTFRTATHKDMEDIKRALHELSNIEPSLDDADFEATGSNYAHQTVASGAVGQQNNPTGGTNTFESSMYRQGNGGSMHFGADQFWPDLHVTDPRDDKARIESTKGGFGVDYDSWILTYNGFKTWRNNPDSRLLWIRGGSRKGKTLLLCSIINELSETSRETEKPAFFFCQNSDKRLNSGTAVLRGLIFFLIDQHPQLMSHVREEYCKKGNNLFINKNAWVALSRILTNMVVDTLLKDKIIIIDALDECATDKYWLLDLILKLCSSSSAKWLFSSRNPRSIECILATATKDTTLCLELKEASVLSTIYMYIKREAENLKSDSERFFGKERCDRVKQDLVNDFNQTLAQVD</sequence>
<evidence type="ECO:0000259" key="2">
    <source>
        <dbReference type="PROSITE" id="PS50837"/>
    </source>
</evidence>
<reference evidence="3 4" key="1">
    <citation type="submission" date="2018-10" db="EMBL/GenBank/DDBJ databases">
        <title>Genome sequence of Verticillium nonalfalfae VnAa140.</title>
        <authorList>
            <person name="Stajich J.E."/>
            <person name="Kasson M.T."/>
        </authorList>
    </citation>
    <scope>NUCLEOTIDE SEQUENCE [LARGE SCALE GENOMIC DNA]</scope>
    <source>
        <strain evidence="3 4">VnAa140</strain>
    </source>
</reference>
<dbReference type="GeneID" id="39605402"/>
<dbReference type="Pfam" id="PF24883">
    <property type="entry name" value="NPHP3_N"/>
    <property type="match status" value="1"/>
</dbReference>
<dbReference type="RefSeq" id="XP_028491718.1">
    <property type="nucleotide sequence ID" value="XM_028635935.1"/>
</dbReference>
<dbReference type="Proteomes" id="UP000267145">
    <property type="component" value="Unassembled WGS sequence"/>
</dbReference>
<dbReference type="InterPro" id="IPR031352">
    <property type="entry name" value="SesA"/>
</dbReference>
<evidence type="ECO:0000313" key="3">
    <source>
        <dbReference type="EMBL" id="RNJ53560.1"/>
    </source>
</evidence>
<evidence type="ECO:0000313" key="4">
    <source>
        <dbReference type="Proteomes" id="UP000267145"/>
    </source>
</evidence>